<dbReference type="PROSITE" id="PS50931">
    <property type="entry name" value="HTH_LYSR"/>
    <property type="match status" value="1"/>
</dbReference>
<sequence length="295" mass="32367">MNLKQLEAFLAIMETGSTIGAATRLGLSQSAVSRLLGQLEEHLGFAMFLRRKGRLMVTPEAEAFLPAVSDLVDRLQRVQRLADDLRHGSSQRTLLKVGVPNSMAQHRLPPIVASFLREHPDVVIELLSGGYDTLERAVLDRDVDFAFVRLPTELQGFEVIPLLEAEGVCVLPEGHPLCAKDEIHAADLRGQPLVLLGRQRNLRHELELTLRRAGFAPQVRVEVHSVGAACSFVAEGIGLSIINSLLASDFSHLPIVTRPFRPLLSYSFGLVLRSDVPPSLVSRNFAEHLCEALGA</sequence>
<feature type="domain" description="HTH lysR-type" evidence="5">
    <location>
        <begin position="1"/>
        <end position="58"/>
    </location>
</feature>
<dbReference type="OrthoDB" id="8849678at2"/>
<dbReference type="Gene3D" id="1.10.10.10">
    <property type="entry name" value="Winged helix-like DNA-binding domain superfamily/Winged helix DNA-binding domain"/>
    <property type="match status" value="1"/>
</dbReference>
<dbReference type="Pfam" id="PF03466">
    <property type="entry name" value="LysR_substrate"/>
    <property type="match status" value="1"/>
</dbReference>
<dbReference type="GO" id="GO:0043565">
    <property type="term" value="F:sequence-specific DNA binding"/>
    <property type="evidence" value="ECO:0007669"/>
    <property type="project" value="TreeGrafter"/>
</dbReference>
<dbReference type="PRINTS" id="PR00039">
    <property type="entry name" value="HTHLYSR"/>
</dbReference>
<dbReference type="SUPFAM" id="SSF53850">
    <property type="entry name" value="Periplasmic binding protein-like II"/>
    <property type="match status" value="1"/>
</dbReference>
<dbReference type="CDD" id="cd08415">
    <property type="entry name" value="PBP2_LysR_opines_like"/>
    <property type="match status" value="1"/>
</dbReference>
<dbReference type="GO" id="GO:0003700">
    <property type="term" value="F:DNA-binding transcription factor activity"/>
    <property type="evidence" value="ECO:0007669"/>
    <property type="project" value="InterPro"/>
</dbReference>
<evidence type="ECO:0000256" key="3">
    <source>
        <dbReference type="ARBA" id="ARBA00023125"/>
    </source>
</evidence>
<keyword evidence="2" id="KW-0805">Transcription regulation</keyword>
<comment type="similarity">
    <text evidence="1">Belongs to the LysR transcriptional regulatory family.</text>
</comment>
<dbReference type="SUPFAM" id="SSF46785">
    <property type="entry name" value="Winged helix' DNA-binding domain"/>
    <property type="match status" value="1"/>
</dbReference>
<dbReference type="Gene3D" id="3.40.190.290">
    <property type="match status" value="1"/>
</dbReference>
<dbReference type="InterPro" id="IPR036390">
    <property type="entry name" value="WH_DNA-bd_sf"/>
</dbReference>
<dbReference type="EMBL" id="FNIJ01000014">
    <property type="protein sequence ID" value="SDO69937.1"/>
    <property type="molecule type" value="Genomic_DNA"/>
</dbReference>
<evidence type="ECO:0000256" key="1">
    <source>
        <dbReference type="ARBA" id="ARBA00009437"/>
    </source>
</evidence>
<keyword evidence="3 6" id="KW-0238">DNA-binding</keyword>
<dbReference type="AlphaFoldDB" id="A0A1H0LP29"/>
<dbReference type="Pfam" id="PF00126">
    <property type="entry name" value="HTH_1"/>
    <property type="match status" value="1"/>
</dbReference>
<dbReference type="InterPro" id="IPR037424">
    <property type="entry name" value="NocR_PBP2"/>
</dbReference>
<dbReference type="PANTHER" id="PTHR30427:SF1">
    <property type="entry name" value="TRANSCRIPTIONAL ACTIVATOR PROTEIN LYSR"/>
    <property type="match status" value="1"/>
</dbReference>
<protein>
    <submittedName>
        <fullName evidence="6">DNA-binding transcriptional regulator, LysR family</fullName>
    </submittedName>
</protein>
<name>A0A1H0LP29_9PSED</name>
<dbReference type="InterPro" id="IPR036388">
    <property type="entry name" value="WH-like_DNA-bd_sf"/>
</dbReference>
<proteinExistence type="inferred from homology"/>
<dbReference type="GO" id="GO:0010628">
    <property type="term" value="P:positive regulation of gene expression"/>
    <property type="evidence" value="ECO:0007669"/>
    <property type="project" value="TreeGrafter"/>
</dbReference>
<dbReference type="PANTHER" id="PTHR30427">
    <property type="entry name" value="TRANSCRIPTIONAL ACTIVATOR PROTEIN LYSR"/>
    <property type="match status" value="1"/>
</dbReference>
<evidence type="ECO:0000256" key="4">
    <source>
        <dbReference type="ARBA" id="ARBA00023163"/>
    </source>
</evidence>
<dbReference type="InterPro" id="IPR005119">
    <property type="entry name" value="LysR_subst-bd"/>
</dbReference>
<evidence type="ECO:0000313" key="7">
    <source>
        <dbReference type="Proteomes" id="UP000242957"/>
    </source>
</evidence>
<evidence type="ECO:0000313" key="6">
    <source>
        <dbReference type="EMBL" id="SDO69937.1"/>
    </source>
</evidence>
<gene>
    <name evidence="6" type="ORF">SAMN05216193_114139</name>
</gene>
<keyword evidence="4" id="KW-0804">Transcription</keyword>
<keyword evidence="7" id="KW-1185">Reference proteome</keyword>
<dbReference type="STRING" id="198616.SAMN05216193_114139"/>
<evidence type="ECO:0000256" key="2">
    <source>
        <dbReference type="ARBA" id="ARBA00023015"/>
    </source>
</evidence>
<dbReference type="InterPro" id="IPR000847">
    <property type="entry name" value="LysR_HTH_N"/>
</dbReference>
<reference evidence="7" key="1">
    <citation type="submission" date="2016-10" db="EMBL/GenBank/DDBJ databases">
        <authorList>
            <person name="Varghese N."/>
            <person name="Submissions S."/>
        </authorList>
    </citation>
    <scope>NUCLEOTIDE SEQUENCE [LARGE SCALE GENOMIC DNA]</scope>
    <source>
        <strain evidence="7">JCM 21621</strain>
    </source>
</reference>
<dbReference type="RefSeq" id="WP_084312365.1">
    <property type="nucleotide sequence ID" value="NZ_FNIJ01000014.1"/>
</dbReference>
<evidence type="ECO:0000259" key="5">
    <source>
        <dbReference type="PROSITE" id="PS50931"/>
    </source>
</evidence>
<organism evidence="6 7">
    <name type="scientific">Pseudomonas jinjuensis</name>
    <dbReference type="NCBI Taxonomy" id="198616"/>
    <lineage>
        <taxon>Bacteria</taxon>
        <taxon>Pseudomonadati</taxon>
        <taxon>Pseudomonadota</taxon>
        <taxon>Gammaproteobacteria</taxon>
        <taxon>Pseudomonadales</taxon>
        <taxon>Pseudomonadaceae</taxon>
        <taxon>Pseudomonas</taxon>
    </lineage>
</organism>
<accession>A0A1H0LP29</accession>
<dbReference type="Proteomes" id="UP000242957">
    <property type="component" value="Unassembled WGS sequence"/>
</dbReference>